<dbReference type="GO" id="GO:0003677">
    <property type="term" value="F:DNA binding"/>
    <property type="evidence" value="ECO:0007669"/>
    <property type="project" value="UniProtKB-KW"/>
</dbReference>
<keyword evidence="10" id="KW-1185">Reference proteome</keyword>
<evidence type="ECO:0000313" key="9">
    <source>
        <dbReference type="EMBL" id="QEH35773.1"/>
    </source>
</evidence>
<dbReference type="SUPFAM" id="SSF88946">
    <property type="entry name" value="Sigma2 domain of RNA polymerase sigma factors"/>
    <property type="match status" value="1"/>
</dbReference>
<dbReference type="InterPro" id="IPR013324">
    <property type="entry name" value="RNA_pol_sigma_r3/r4-like"/>
</dbReference>
<dbReference type="InterPro" id="IPR007627">
    <property type="entry name" value="RNA_pol_sigma70_r2"/>
</dbReference>
<keyword evidence="2" id="KW-0805">Transcription regulation</keyword>
<comment type="similarity">
    <text evidence="1">Belongs to the sigma-70 factor family. ECF subfamily.</text>
</comment>
<evidence type="ECO:0000256" key="3">
    <source>
        <dbReference type="ARBA" id="ARBA00023082"/>
    </source>
</evidence>
<keyword evidence="3" id="KW-0731">Sigma factor</keyword>
<dbReference type="NCBIfam" id="TIGR02937">
    <property type="entry name" value="sigma70-ECF"/>
    <property type="match status" value="1"/>
</dbReference>
<evidence type="ECO:0000256" key="6">
    <source>
        <dbReference type="SAM" id="MobiDB-lite"/>
    </source>
</evidence>
<keyword evidence="5" id="KW-0804">Transcription</keyword>
<feature type="domain" description="RNA polymerase sigma-70 region 2" evidence="7">
    <location>
        <begin position="22"/>
        <end position="89"/>
    </location>
</feature>
<evidence type="ECO:0000256" key="4">
    <source>
        <dbReference type="ARBA" id="ARBA00023125"/>
    </source>
</evidence>
<evidence type="ECO:0000259" key="8">
    <source>
        <dbReference type="Pfam" id="PF08281"/>
    </source>
</evidence>
<evidence type="ECO:0000256" key="5">
    <source>
        <dbReference type="ARBA" id="ARBA00023163"/>
    </source>
</evidence>
<keyword evidence="4" id="KW-0238">DNA-binding</keyword>
<dbReference type="Gene3D" id="1.10.1740.10">
    <property type="match status" value="1"/>
</dbReference>
<gene>
    <name evidence="9" type="primary">sigW_9</name>
    <name evidence="9" type="ORF">OJF2_43300</name>
</gene>
<dbReference type="InterPro" id="IPR013325">
    <property type="entry name" value="RNA_pol_sigma_r2"/>
</dbReference>
<proteinExistence type="inferred from homology"/>
<dbReference type="Pfam" id="PF04542">
    <property type="entry name" value="Sigma70_r2"/>
    <property type="match status" value="1"/>
</dbReference>
<dbReference type="SUPFAM" id="SSF88659">
    <property type="entry name" value="Sigma3 and sigma4 domains of RNA polymerase sigma factors"/>
    <property type="match status" value="1"/>
</dbReference>
<dbReference type="PANTHER" id="PTHR43133:SF8">
    <property type="entry name" value="RNA POLYMERASE SIGMA FACTOR HI_1459-RELATED"/>
    <property type="match status" value="1"/>
</dbReference>
<sequence length="196" mass="21834">MDDEHSLIRAMARRDRAAWGVMYDRHVGDVFGLCHHLLGGDPAAAEEVCQEAWLIAIEGFDRFDGRRGRFRDWLLGIARHRAIRHRRRLAGLAPDDGAGECSGELAPPDRLESLERADAVRAALVSLEGDRRGVLLDKYVHGLSVAEIAAKSGKSDKAVESLLSRARAQLRALLRPYFSNPTEGEHHESNRTRPAR</sequence>
<dbReference type="InterPro" id="IPR013249">
    <property type="entry name" value="RNA_pol_sigma70_r4_t2"/>
</dbReference>
<dbReference type="InterPro" id="IPR014284">
    <property type="entry name" value="RNA_pol_sigma-70_dom"/>
</dbReference>
<feature type="compositionally biased region" description="Basic and acidic residues" evidence="6">
    <location>
        <begin position="183"/>
        <end position="196"/>
    </location>
</feature>
<dbReference type="KEGG" id="agv:OJF2_43300"/>
<feature type="domain" description="RNA polymerase sigma factor 70 region 4 type 2" evidence="8">
    <location>
        <begin position="118"/>
        <end position="170"/>
    </location>
</feature>
<dbReference type="Pfam" id="PF08281">
    <property type="entry name" value="Sigma70_r4_2"/>
    <property type="match status" value="1"/>
</dbReference>
<dbReference type="GO" id="GO:0006352">
    <property type="term" value="P:DNA-templated transcription initiation"/>
    <property type="evidence" value="ECO:0007669"/>
    <property type="project" value="InterPro"/>
</dbReference>
<evidence type="ECO:0000256" key="2">
    <source>
        <dbReference type="ARBA" id="ARBA00023015"/>
    </source>
</evidence>
<accession>A0A5B9W5C0</accession>
<protein>
    <submittedName>
        <fullName evidence="9">ECF RNA polymerase sigma factor SigW</fullName>
    </submittedName>
</protein>
<evidence type="ECO:0000256" key="1">
    <source>
        <dbReference type="ARBA" id="ARBA00010641"/>
    </source>
</evidence>
<dbReference type="AlphaFoldDB" id="A0A5B9W5C0"/>
<organism evidence="9 10">
    <name type="scientific">Aquisphaera giovannonii</name>
    <dbReference type="NCBI Taxonomy" id="406548"/>
    <lineage>
        <taxon>Bacteria</taxon>
        <taxon>Pseudomonadati</taxon>
        <taxon>Planctomycetota</taxon>
        <taxon>Planctomycetia</taxon>
        <taxon>Isosphaerales</taxon>
        <taxon>Isosphaeraceae</taxon>
        <taxon>Aquisphaera</taxon>
    </lineage>
</organism>
<evidence type="ECO:0000259" key="7">
    <source>
        <dbReference type="Pfam" id="PF04542"/>
    </source>
</evidence>
<reference evidence="9 10" key="1">
    <citation type="submission" date="2019-08" db="EMBL/GenBank/DDBJ databases">
        <title>Deep-cultivation of Planctomycetes and their phenomic and genomic characterization uncovers novel biology.</title>
        <authorList>
            <person name="Wiegand S."/>
            <person name="Jogler M."/>
            <person name="Boedeker C."/>
            <person name="Pinto D."/>
            <person name="Vollmers J."/>
            <person name="Rivas-Marin E."/>
            <person name="Kohn T."/>
            <person name="Peeters S.H."/>
            <person name="Heuer A."/>
            <person name="Rast P."/>
            <person name="Oberbeckmann S."/>
            <person name="Bunk B."/>
            <person name="Jeske O."/>
            <person name="Meyerdierks A."/>
            <person name="Storesund J.E."/>
            <person name="Kallscheuer N."/>
            <person name="Luecker S."/>
            <person name="Lage O.M."/>
            <person name="Pohl T."/>
            <person name="Merkel B.J."/>
            <person name="Hornburger P."/>
            <person name="Mueller R.-W."/>
            <person name="Bruemmer F."/>
            <person name="Labrenz M."/>
            <person name="Spormann A.M."/>
            <person name="Op den Camp H."/>
            <person name="Overmann J."/>
            <person name="Amann R."/>
            <person name="Jetten M.S.M."/>
            <person name="Mascher T."/>
            <person name="Medema M.H."/>
            <person name="Devos D.P."/>
            <person name="Kaster A.-K."/>
            <person name="Ovreas L."/>
            <person name="Rohde M."/>
            <person name="Galperin M.Y."/>
            <person name="Jogler C."/>
        </authorList>
    </citation>
    <scope>NUCLEOTIDE SEQUENCE [LARGE SCALE GENOMIC DNA]</scope>
    <source>
        <strain evidence="9 10">OJF2</strain>
    </source>
</reference>
<dbReference type="CDD" id="cd06171">
    <property type="entry name" value="Sigma70_r4"/>
    <property type="match status" value="1"/>
</dbReference>
<dbReference type="PANTHER" id="PTHR43133">
    <property type="entry name" value="RNA POLYMERASE ECF-TYPE SIGMA FACTO"/>
    <property type="match status" value="1"/>
</dbReference>
<dbReference type="EMBL" id="CP042997">
    <property type="protein sequence ID" value="QEH35773.1"/>
    <property type="molecule type" value="Genomic_DNA"/>
</dbReference>
<dbReference type="InterPro" id="IPR036388">
    <property type="entry name" value="WH-like_DNA-bd_sf"/>
</dbReference>
<dbReference type="Proteomes" id="UP000324233">
    <property type="component" value="Chromosome"/>
</dbReference>
<dbReference type="GO" id="GO:0016987">
    <property type="term" value="F:sigma factor activity"/>
    <property type="evidence" value="ECO:0007669"/>
    <property type="project" value="UniProtKB-KW"/>
</dbReference>
<dbReference type="OrthoDB" id="9784272at2"/>
<feature type="region of interest" description="Disordered" evidence="6">
    <location>
        <begin position="177"/>
        <end position="196"/>
    </location>
</feature>
<evidence type="ECO:0000313" key="10">
    <source>
        <dbReference type="Proteomes" id="UP000324233"/>
    </source>
</evidence>
<name>A0A5B9W5C0_9BACT</name>
<dbReference type="InterPro" id="IPR039425">
    <property type="entry name" value="RNA_pol_sigma-70-like"/>
</dbReference>
<dbReference type="RefSeq" id="WP_148595525.1">
    <property type="nucleotide sequence ID" value="NZ_CP042997.1"/>
</dbReference>
<dbReference type="Gene3D" id="1.10.10.10">
    <property type="entry name" value="Winged helix-like DNA-binding domain superfamily/Winged helix DNA-binding domain"/>
    <property type="match status" value="1"/>
</dbReference>